<dbReference type="PANTHER" id="PTHR38402">
    <property type="entry name" value="MITOCHONDRIAL OUTER MEMBRANE PROTEIN OM14"/>
    <property type="match status" value="1"/>
</dbReference>
<dbReference type="GO" id="GO:1990593">
    <property type="term" value="F:nascent polypeptide-associated complex binding"/>
    <property type="evidence" value="ECO:0007669"/>
    <property type="project" value="InterPro"/>
</dbReference>
<proteinExistence type="predicted"/>
<feature type="transmembrane region" description="Helical" evidence="1">
    <location>
        <begin position="150"/>
        <end position="170"/>
    </location>
</feature>
<evidence type="ECO:0000256" key="1">
    <source>
        <dbReference type="SAM" id="Phobius"/>
    </source>
</evidence>
<dbReference type="KEGG" id="amus:LMH87_007087"/>
<protein>
    <recommendedName>
        <fullName evidence="4">Mitochondrial outer membrane protein OM14 C-terminal domain-containing protein</fullName>
    </recommendedName>
</protein>
<gene>
    <name evidence="2" type="ORF">LMH87_007087</name>
</gene>
<dbReference type="RefSeq" id="XP_056060370.1">
    <property type="nucleotide sequence ID" value="XM_056192119.1"/>
</dbReference>
<keyword evidence="1" id="KW-1133">Transmembrane helix</keyword>
<keyword evidence="1" id="KW-0812">Transmembrane</keyword>
<dbReference type="AlphaFoldDB" id="A0A9W8QQW3"/>
<keyword evidence="3" id="KW-1185">Reference proteome</keyword>
<evidence type="ECO:0000313" key="3">
    <source>
        <dbReference type="Proteomes" id="UP001144673"/>
    </source>
</evidence>
<organism evidence="2 3">
    <name type="scientific">Akanthomyces muscarius</name>
    <name type="common">Entomopathogenic fungus</name>
    <name type="synonym">Lecanicillium muscarium</name>
    <dbReference type="NCBI Taxonomy" id="2231603"/>
    <lineage>
        <taxon>Eukaryota</taxon>
        <taxon>Fungi</taxon>
        <taxon>Dikarya</taxon>
        <taxon>Ascomycota</taxon>
        <taxon>Pezizomycotina</taxon>
        <taxon>Sordariomycetes</taxon>
        <taxon>Hypocreomycetidae</taxon>
        <taxon>Hypocreales</taxon>
        <taxon>Cordycipitaceae</taxon>
        <taxon>Akanthomyces</taxon>
    </lineage>
</organism>
<evidence type="ECO:0000313" key="2">
    <source>
        <dbReference type="EMBL" id="KAJ4165455.1"/>
    </source>
</evidence>
<dbReference type="GeneID" id="80894246"/>
<dbReference type="InterPro" id="IPR039454">
    <property type="entry name" value="OM14"/>
</dbReference>
<dbReference type="PANTHER" id="PTHR38402:SF1">
    <property type="entry name" value="MITOCHONDRIAL OUTER MEMBRANE PROTEIN OM14"/>
    <property type="match status" value="1"/>
</dbReference>
<dbReference type="GO" id="GO:0006626">
    <property type="term" value="P:protein targeting to mitochondrion"/>
    <property type="evidence" value="ECO:0007669"/>
    <property type="project" value="TreeGrafter"/>
</dbReference>
<accession>A0A9W8QQW3</accession>
<evidence type="ECO:0008006" key="4">
    <source>
        <dbReference type="Google" id="ProtNLM"/>
    </source>
</evidence>
<dbReference type="EMBL" id="JAJHUN010000001">
    <property type="protein sequence ID" value="KAJ4165455.1"/>
    <property type="molecule type" value="Genomic_DNA"/>
</dbReference>
<name>A0A9W8QQW3_AKAMU</name>
<dbReference type="Proteomes" id="UP001144673">
    <property type="component" value="Chromosome 1"/>
</dbReference>
<dbReference type="GO" id="GO:0005741">
    <property type="term" value="C:mitochondrial outer membrane"/>
    <property type="evidence" value="ECO:0007669"/>
    <property type="project" value="InterPro"/>
</dbReference>
<comment type="caution">
    <text evidence="2">The sequence shown here is derived from an EMBL/GenBank/DDBJ whole genome shotgun (WGS) entry which is preliminary data.</text>
</comment>
<sequence>MVVNPGTHLHPSLAQQLETTTNCANSFSLRRHASQTINMSYANAAAKGPKQSPSEAAAPQQPEIIPNESASTSSLIDVDMPSVHTVPSDFMEQDVQTETQANRIDREETARAAKAKAERARKEAAAKAKKADSWLTRQVSQLSDGAAEGIAAANLATFVGVGGYLGYKAWKLYEKGNLDGKAVGLGVGILAAVGAAQAVVGSYLYRGKKN</sequence>
<keyword evidence="1" id="KW-0472">Membrane</keyword>
<reference evidence="2" key="1">
    <citation type="journal article" date="2023" name="Access Microbiol">
        <title>De-novo genome assembly for Akanthomyces muscarius, a biocontrol agent of insect agricultural pests.</title>
        <authorList>
            <person name="Erdos Z."/>
            <person name="Studholme D.J."/>
            <person name="Raymond B."/>
            <person name="Sharma M."/>
        </authorList>
    </citation>
    <scope>NUCLEOTIDE SEQUENCE</scope>
    <source>
        <strain evidence="2">Ve6</strain>
    </source>
</reference>
<feature type="transmembrane region" description="Helical" evidence="1">
    <location>
        <begin position="182"/>
        <end position="205"/>
    </location>
</feature>